<evidence type="ECO:0000313" key="20">
    <source>
        <dbReference type="EMBL" id="TFZ82579.1"/>
    </source>
</evidence>
<gene>
    <name evidence="19" type="primary">cobS</name>
    <name evidence="20" type="ORF">E4680_07695</name>
</gene>
<evidence type="ECO:0000256" key="6">
    <source>
        <dbReference type="ARBA" id="ARBA00015850"/>
    </source>
</evidence>
<evidence type="ECO:0000256" key="7">
    <source>
        <dbReference type="ARBA" id="ARBA00022475"/>
    </source>
</evidence>
<keyword evidence="9 19" id="KW-0808">Transferase</keyword>
<dbReference type="InterPro" id="IPR003805">
    <property type="entry name" value="CobS"/>
</dbReference>
<dbReference type="HAMAP" id="MF_00719">
    <property type="entry name" value="CobS"/>
    <property type="match status" value="1"/>
</dbReference>
<protein>
    <recommendedName>
        <fullName evidence="6 19">Adenosylcobinamide-GDP ribazoletransferase</fullName>
        <ecNumber evidence="5 19">2.7.8.26</ecNumber>
    </recommendedName>
    <alternativeName>
        <fullName evidence="16 19">Cobalamin synthase</fullName>
    </alternativeName>
    <alternativeName>
        <fullName evidence="15 19">Cobalamin-5'-phosphate synthase</fullName>
    </alternativeName>
</protein>
<feature type="transmembrane region" description="Helical" evidence="19">
    <location>
        <begin position="110"/>
        <end position="130"/>
    </location>
</feature>
<evidence type="ECO:0000256" key="17">
    <source>
        <dbReference type="ARBA" id="ARBA00048623"/>
    </source>
</evidence>
<evidence type="ECO:0000256" key="12">
    <source>
        <dbReference type="ARBA" id="ARBA00022989"/>
    </source>
</evidence>
<evidence type="ECO:0000256" key="11">
    <source>
        <dbReference type="ARBA" id="ARBA00022842"/>
    </source>
</evidence>
<evidence type="ECO:0000256" key="9">
    <source>
        <dbReference type="ARBA" id="ARBA00022679"/>
    </source>
</evidence>
<keyword evidence="12 19" id="KW-1133">Transmembrane helix</keyword>
<evidence type="ECO:0000256" key="2">
    <source>
        <dbReference type="ARBA" id="ARBA00004651"/>
    </source>
</evidence>
<dbReference type="UniPathway" id="UPA00148">
    <property type="reaction ID" value="UER00238"/>
</dbReference>
<comment type="catalytic activity">
    <reaction evidence="18 19">
        <text>alpha-ribazole 5'-phosphate + adenosylcob(III)inamide-GDP = adenosylcob(III)alamin 5'-phosphate + GMP + H(+)</text>
        <dbReference type="Rhea" id="RHEA:23560"/>
        <dbReference type="ChEBI" id="CHEBI:15378"/>
        <dbReference type="ChEBI" id="CHEBI:57918"/>
        <dbReference type="ChEBI" id="CHEBI:58115"/>
        <dbReference type="ChEBI" id="CHEBI:60487"/>
        <dbReference type="ChEBI" id="CHEBI:60493"/>
        <dbReference type="EC" id="2.7.8.26"/>
    </reaction>
</comment>
<comment type="cofactor">
    <cofactor evidence="1 19">
        <name>Mg(2+)</name>
        <dbReference type="ChEBI" id="CHEBI:18420"/>
    </cofactor>
</comment>
<name>A0A4Z0F8A3_9GAMM</name>
<keyword evidence="10 19" id="KW-0812">Transmembrane</keyword>
<sequence length="247" mass="24767">MNDLRLALGFLTRLPVRATDHGSAAVGRSLAWYPLAGALIGALLAAAAGLLALGFPAAPGVGAALVVTLWVWLSGGLHLDGLADTADAAAAGGDRSRHLAIMKDPRSGPAGVVAVVLLLLTKYAALASLLEAGRAASALLIAPIIGRALVVAAFLTTPYVRAGGLGDALAHQHSRSTCQAALGLSLLAILALGGTAGALSLLLAGACFGLWRRWNLRRLGGFTGDPAGALVETSEALVLIAGATLLR</sequence>
<keyword evidence="13 19" id="KW-0472">Membrane</keyword>
<dbReference type="AlphaFoldDB" id="A0A4Z0F8A3"/>
<comment type="subcellular location">
    <subcellularLocation>
        <location evidence="2 19">Cell membrane</location>
        <topology evidence="2 19">Multi-pass membrane protein</topology>
    </subcellularLocation>
</comment>
<proteinExistence type="inferred from homology"/>
<evidence type="ECO:0000256" key="8">
    <source>
        <dbReference type="ARBA" id="ARBA00022573"/>
    </source>
</evidence>
<dbReference type="PANTHER" id="PTHR34148">
    <property type="entry name" value="ADENOSYLCOBINAMIDE-GDP RIBAZOLETRANSFERASE"/>
    <property type="match status" value="1"/>
</dbReference>
<dbReference type="GO" id="GO:0051073">
    <property type="term" value="F:adenosylcobinamide-GDP ribazoletransferase activity"/>
    <property type="evidence" value="ECO:0007669"/>
    <property type="project" value="UniProtKB-UniRule"/>
</dbReference>
<evidence type="ECO:0000256" key="5">
    <source>
        <dbReference type="ARBA" id="ARBA00013200"/>
    </source>
</evidence>
<feature type="transmembrane region" description="Helical" evidence="19">
    <location>
        <begin position="137"/>
        <end position="160"/>
    </location>
</feature>
<dbReference type="RefSeq" id="WP_135281825.1">
    <property type="nucleotide sequence ID" value="NZ_SRIO01000008.1"/>
</dbReference>
<comment type="caution">
    <text evidence="20">The sequence shown here is derived from an EMBL/GenBank/DDBJ whole genome shotgun (WGS) entry which is preliminary data.</text>
</comment>
<evidence type="ECO:0000256" key="15">
    <source>
        <dbReference type="ARBA" id="ARBA00032605"/>
    </source>
</evidence>
<evidence type="ECO:0000256" key="10">
    <source>
        <dbReference type="ARBA" id="ARBA00022692"/>
    </source>
</evidence>
<evidence type="ECO:0000256" key="18">
    <source>
        <dbReference type="ARBA" id="ARBA00049504"/>
    </source>
</evidence>
<evidence type="ECO:0000256" key="19">
    <source>
        <dbReference type="HAMAP-Rule" id="MF_00719"/>
    </source>
</evidence>
<dbReference type="NCBIfam" id="NF001278">
    <property type="entry name" value="PRK00235.1-5"/>
    <property type="match status" value="1"/>
</dbReference>
<evidence type="ECO:0000256" key="1">
    <source>
        <dbReference type="ARBA" id="ARBA00001946"/>
    </source>
</evidence>
<comment type="catalytic activity">
    <reaction evidence="17 19">
        <text>alpha-ribazole + adenosylcob(III)inamide-GDP = adenosylcob(III)alamin + GMP + H(+)</text>
        <dbReference type="Rhea" id="RHEA:16049"/>
        <dbReference type="ChEBI" id="CHEBI:10329"/>
        <dbReference type="ChEBI" id="CHEBI:15378"/>
        <dbReference type="ChEBI" id="CHEBI:18408"/>
        <dbReference type="ChEBI" id="CHEBI:58115"/>
        <dbReference type="ChEBI" id="CHEBI:60487"/>
        <dbReference type="EC" id="2.7.8.26"/>
    </reaction>
</comment>
<feature type="transmembrane region" description="Helical" evidence="19">
    <location>
        <begin position="180"/>
        <end position="211"/>
    </location>
</feature>
<dbReference type="GO" id="GO:0008818">
    <property type="term" value="F:cobalamin 5'-phosphate synthase activity"/>
    <property type="evidence" value="ECO:0007669"/>
    <property type="project" value="UniProtKB-UniRule"/>
</dbReference>
<keyword evidence="11 19" id="KW-0460">Magnesium</keyword>
<evidence type="ECO:0000256" key="13">
    <source>
        <dbReference type="ARBA" id="ARBA00023136"/>
    </source>
</evidence>
<dbReference type="GO" id="GO:0009236">
    <property type="term" value="P:cobalamin biosynthetic process"/>
    <property type="evidence" value="ECO:0007669"/>
    <property type="project" value="UniProtKB-UniRule"/>
</dbReference>
<feature type="transmembrane region" description="Helical" evidence="19">
    <location>
        <begin position="60"/>
        <end position="79"/>
    </location>
</feature>
<dbReference type="PANTHER" id="PTHR34148:SF1">
    <property type="entry name" value="ADENOSYLCOBINAMIDE-GDP RIBAZOLETRANSFERASE"/>
    <property type="match status" value="1"/>
</dbReference>
<evidence type="ECO:0000313" key="21">
    <source>
        <dbReference type="Proteomes" id="UP000297890"/>
    </source>
</evidence>
<keyword evidence="7 19" id="KW-1003">Cell membrane</keyword>
<keyword evidence="21" id="KW-1185">Reference proteome</keyword>
<dbReference type="Proteomes" id="UP000297890">
    <property type="component" value="Unassembled WGS sequence"/>
</dbReference>
<evidence type="ECO:0000256" key="14">
    <source>
        <dbReference type="ARBA" id="ARBA00025228"/>
    </source>
</evidence>
<keyword evidence="8 19" id="KW-0169">Cobalamin biosynthesis</keyword>
<comment type="pathway">
    <text evidence="3 19">Cofactor biosynthesis; adenosylcobalamin biosynthesis; adenosylcobalamin from cob(II)yrinate a,c-diamide: step 7/7.</text>
</comment>
<accession>A0A4Z0F8A3</accession>
<organism evidence="20 21">
    <name type="scientific">Candidatus Macondimonas diazotrophica</name>
    <dbReference type="NCBI Taxonomy" id="2305248"/>
    <lineage>
        <taxon>Bacteria</taxon>
        <taxon>Pseudomonadati</taxon>
        <taxon>Pseudomonadota</taxon>
        <taxon>Gammaproteobacteria</taxon>
        <taxon>Chromatiales</taxon>
        <taxon>Ectothiorhodospiraceae</taxon>
        <taxon>Candidatus Macondimonas</taxon>
    </lineage>
</organism>
<evidence type="ECO:0000256" key="16">
    <source>
        <dbReference type="ARBA" id="ARBA00032853"/>
    </source>
</evidence>
<evidence type="ECO:0000256" key="3">
    <source>
        <dbReference type="ARBA" id="ARBA00004663"/>
    </source>
</evidence>
<feature type="transmembrane region" description="Helical" evidence="19">
    <location>
        <begin position="34"/>
        <end position="53"/>
    </location>
</feature>
<dbReference type="OrthoDB" id="9794626at2"/>
<evidence type="ECO:0000256" key="4">
    <source>
        <dbReference type="ARBA" id="ARBA00010561"/>
    </source>
</evidence>
<dbReference type="Pfam" id="PF02654">
    <property type="entry name" value="CobS"/>
    <property type="match status" value="1"/>
</dbReference>
<dbReference type="EMBL" id="SRIO01000008">
    <property type="protein sequence ID" value="TFZ82579.1"/>
    <property type="molecule type" value="Genomic_DNA"/>
</dbReference>
<reference evidence="20 21" key="1">
    <citation type="journal article" date="2019" name="ISME J.">
        <title>Candidatus Macondimonas diazotrophica, a novel gammaproteobacterial genus dominating crude-oil-contaminated coastal sediments.</title>
        <authorList>
            <person name="Karthikeyan S."/>
            <person name="Konstantinidis K."/>
        </authorList>
    </citation>
    <scope>NUCLEOTIDE SEQUENCE [LARGE SCALE GENOMIC DNA]</scope>
    <source>
        <strain evidence="20 21">KTK01</strain>
    </source>
</reference>
<comment type="similarity">
    <text evidence="4 19">Belongs to the CobS family.</text>
</comment>
<dbReference type="EC" id="2.7.8.26" evidence="5 19"/>
<dbReference type="NCBIfam" id="TIGR00317">
    <property type="entry name" value="cobS"/>
    <property type="match status" value="1"/>
</dbReference>
<comment type="function">
    <text evidence="14 19">Joins adenosylcobinamide-GDP and alpha-ribazole to generate adenosylcobalamin (Ado-cobalamin). Also synthesizes adenosylcobalamin 5'-phosphate from adenosylcobinamide-GDP and alpha-ribazole 5'-phosphate.</text>
</comment>
<dbReference type="GO" id="GO:0005886">
    <property type="term" value="C:plasma membrane"/>
    <property type="evidence" value="ECO:0007669"/>
    <property type="project" value="UniProtKB-SubCell"/>
</dbReference>